<evidence type="ECO:0000313" key="1">
    <source>
        <dbReference type="EMBL" id="MFM9332425.1"/>
    </source>
</evidence>
<sequence>MASNTRRKKLQEIPLHIMLLPGVILSILFHYIPIGGIVIAFQKFVPSRGIFNSKWIGLDNFHYLFNLPNFTSVLWNTIFIAVMKIIAGLIVPIVVALLLNEVISNSFKRTIQTIIYFPYFLSWVILGGILIDILSPSNGIVNQALGFFGIDPIFFLGNEKWFPFTLVLSNTWKEFGYSTIVYLAALTAIDLHLYEAAIVDGANRWKQTLHVTLPGIMPIVTLMAVLSLGNVLNAGFDQVFNLYSPMVYSTGDILDTMVYRIGLIDAQYGVATAVGLFKSVIALGLITLSNFLAGKYAGYRIF</sequence>
<keyword evidence="2" id="KW-1185">Reference proteome</keyword>
<dbReference type="EMBL" id="JBJURJ010000030">
    <property type="protein sequence ID" value="MFM9332425.1"/>
    <property type="molecule type" value="Genomic_DNA"/>
</dbReference>
<proteinExistence type="predicted"/>
<dbReference type="Proteomes" id="UP001631969">
    <property type="component" value="Unassembled WGS sequence"/>
</dbReference>
<comment type="caution">
    <text evidence="1">The sequence shown here is derived from an EMBL/GenBank/DDBJ whole genome shotgun (WGS) entry which is preliminary data.</text>
</comment>
<evidence type="ECO:0000313" key="2">
    <source>
        <dbReference type="Proteomes" id="UP001631969"/>
    </source>
</evidence>
<accession>A0ACC7P7Z9</accession>
<reference evidence="1" key="1">
    <citation type="submission" date="2024-12" db="EMBL/GenBank/DDBJ databases">
        <authorList>
            <person name="Wu N."/>
        </authorList>
    </citation>
    <scope>NUCLEOTIDE SEQUENCE</scope>
    <source>
        <strain evidence="1">P15</strain>
    </source>
</reference>
<name>A0ACC7P7Z9_9BACL</name>
<protein>
    <submittedName>
        <fullName evidence="1">ABC transporter permease</fullName>
    </submittedName>
</protein>
<gene>
    <name evidence="1" type="ORF">ACI1P1_29435</name>
</gene>
<organism evidence="1 2">
    <name type="scientific">Paenibacillus mesotrionivorans</name>
    <dbReference type="NCBI Taxonomy" id="3160968"/>
    <lineage>
        <taxon>Bacteria</taxon>
        <taxon>Bacillati</taxon>
        <taxon>Bacillota</taxon>
        <taxon>Bacilli</taxon>
        <taxon>Bacillales</taxon>
        <taxon>Paenibacillaceae</taxon>
        <taxon>Paenibacillus</taxon>
    </lineage>
</organism>